<evidence type="ECO:0000259" key="7">
    <source>
        <dbReference type="Pfam" id="PF01171"/>
    </source>
</evidence>
<accession>A0ABS7JCS2</accession>
<dbReference type="CDD" id="cd01992">
    <property type="entry name" value="TilS_N"/>
    <property type="match status" value="1"/>
</dbReference>
<keyword evidence="1 6" id="KW-0436">Ligase</keyword>
<protein>
    <recommendedName>
        <fullName evidence="6">tRNA(Ile)-lysidine synthase</fullName>
        <ecNumber evidence="6">6.3.4.19</ecNumber>
    </recommendedName>
    <alternativeName>
        <fullName evidence="6">tRNA(Ile)-2-lysyl-cytidine synthase</fullName>
    </alternativeName>
    <alternativeName>
        <fullName evidence="6">tRNA(Ile)-lysidine synthetase</fullName>
    </alternativeName>
</protein>
<dbReference type="InterPro" id="IPR012094">
    <property type="entry name" value="tRNA_Ile_lys_synt"/>
</dbReference>
<dbReference type="EMBL" id="JAIGNO010000014">
    <property type="protein sequence ID" value="MBX7483844.1"/>
    <property type="molecule type" value="Genomic_DNA"/>
</dbReference>
<dbReference type="NCBIfam" id="TIGR02432">
    <property type="entry name" value="lysidine_TilS_N"/>
    <property type="match status" value="1"/>
</dbReference>
<dbReference type="PANTHER" id="PTHR43033">
    <property type="entry name" value="TRNA(ILE)-LYSIDINE SYNTHASE-RELATED"/>
    <property type="match status" value="1"/>
</dbReference>
<sequence>MAGSNLGLAVSGGGDSLALLLLAQAALPGRVEAATVDHGLRPESASEAELVSRYCAEIGVVHTTLRVTIPRGNIQQMARNARYTALGEWAREHDLQGLATAHQMDDQAETFLMRLNRGSGLAGLSSIRALGTLPDVSIRLIRPLLRWRRSELAKIVADRRWLAVDDPSNHDDRFDRVRMRHVLADSDWLDIPAIERSARLLSEANDTIEWMIDREYSESVTVEGSVARYAALRTGLADTLIRGGVIRAIFRRFGKDLDQGDAANLAAILVDNKKSNVSGIQAQTEDLDNERLWVFRPENPRRTDSSRGSD</sequence>
<dbReference type="Proteomes" id="UP000755104">
    <property type="component" value="Unassembled WGS sequence"/>
</dbReference>
<keyword evidence="3 6" id="KW-0547">Nucleotide-binding</keyword>
<dbReference type="InterPro" id="IPR014729">
    <property type="entry name" value="Rossmann-like_a/b/a_fold"/>
</dbReference>
<dbReference type="HAMAP" id="MF_01161">
    <property type="entry name" value="tRNA_Ile_lys_synt"/>
    <property type="match status" value="1"/>
</dbReference>
<comment type="domain">
    <text evidence="6">The N-terminal region contains the highly conserved SGGXDS motif, predicted to be a P-loop motif involved in ATP binding.</text>
</comment>
<proteinExistence type="inferred from homology"/>
<comment type="catalytic activity">
    <reaction evidence="5 6">
        <text>cytidine(34) in tRNA(Ile2) + L-lysine + ATP = lysidine(34) in tRNA(Ile2) + AMP + diphosphate + H(+)</text>
        <dbReference type="Rhea" id="RHEA:43744"/>
        <dbReference type="Rhea" id="RHEA-COMP:10625"/>
        <dbReference type="Rhea" id="RHEA-COMP:10670"/>
        <dbReference type="ChEBI" id="CHEBI:15378"/>
        <dbReference type="ChEBI" id="CHEBI:30616"/>
        <dbReference type="ChEBI" id="CHEBI:32551"/>
        <dbReference type="ChEBI" id="CHEBI:33019"/>
        <dbReference type="ChEBI" id="CHEBI:82748"/>
        <dbReference type="ChEBI" id="CHEBI:83665"/>
        <dbReference type="ChEBI" id="CHEBI:456215"/>
        <dbReference type="EC" id="6.3.4.19"/>
    </reaction>
</comment>
<dbReference type="SUPFAM" id="SSF52402">
    <property type="entry name" value="Adenine nucleotide alpha hydrolases-like"/>
    <property type="match status" value="1"/>
</dbReference>
<feature type="binding site" evidence="6">
    <location>
        <begin position="11"/>
        <end position="16"/>
    </location>
    <ligand>
        <name>ATP</name>
        <dbReference type="ChEBI" id="CHEBI:30616"/>
    </ligand>
</feature>
<gene>
    <name evidence="6 8" type="primary">tilS</name>
    <name evidence="8" type="ORF">K3174_15035</name>
</gene>
<reference evidence="8 9" key="1">
    <citation type="submission" date="2021-08" db="EMBL/GenBank/DDBJ databases">
        <title>Comparative Genomics Analysis of the Genus Qipengyuania Reveals Extensive Genetic Diversity and Metabolic Versatility, Including the Description of Fifteen Novel Species.</title>
        <authorList>
            <person name="Liu Y."/>
        </authorList>
    </citation>
    <scope>NUCLEOTIDE SEQUENCE [LARGE SCALE GENOMIC DNA]</scope>
    <source>
        <strain evidence="8 9">6D47A</strain>
    </source>
</reference>
<dbReference type="GO" id="GO:0032267">
    <property type="term" value="F:tRNA(Ile)-lysidine synthase activity"/>
    <property type="evidence" value="ECO:0007669"/>
    <property type="project" value="UniProtKB-EC"/>
</dbReference>
<dbReference type="PANTHER" id="PTHR43033:SF1">
    <property type="entry name" value="TRNA(ILE)-LYSIDINE SYNTHASE-RELATED"/>
    <property type="match status" value="1"/>
</dbReference>
<comment type="function">
    <text evidence="6">Ligates lysine onto the cytidine present at position 34 of the AUA codon-specific tRNA(Ile) that contains the anticodon CAU, in an ATP-dependent manner. Cytidine is converted to lysidine, thus changing the amino acid specificity of the tRNA from methionine to isoleucine.</text>
</comment>
<feature type="domain" description="tRNA(Ile)-lysidine/2-thiocytidine synthase N-terminal" evidence="7">
    <location>
        <begin position="7"/>
        <end position="181"/>
    </location>
</feature>
<comment type="subcellular location">
    <subcellularLocation>
        <location evidence="6">Cytoplasm</location>
    </subcellularLocation>
</comment>
<evidence type="ECO:0000313" key="9">
    <source>
        <dbReference type="Proteomes" id="UP000755104"/>
    </source>
</evidence>
<evidence type="ECO:0000313" key="8">
    <source>
        <dbReference type="EMBL" id="MBX7483844.1"/>
    </source>
</evidence>
<dbReference type="Gene3D" id="3.40.50.620">
    <property type="entry name" value="HUPs"/>
    <property type="match status" value="1"/>
</dbReference>
<evidence type="ECO:0000256" key="3">
    <source>
        <dbReference type="ARBA" id="ARBA00022741"/>
    </source>
</evidence>
<dbReference type="InterPro" id="IPR011063">
    <property type="entry name" value="TilS/TtcA_N"/>
</dbReference>
<dbReference type="EC" id="6.3.4.19" evidence="6"/>
<dbReference type="RefSeq" id="WP_221560212.1">
    <property type="nucleotide sequence ID" value="NZ_JAIGNO010000014.1"/>
</dbReference>
<evidence type="ECO:0000256" key="2">
    <source>
        <dbReference type="ARBA" id="ARBA00022694"/>
    </source>
</evidence>
<keyword evidence="4 6" id="KW-0067">ATP-binding</keyword>
<organism evidence="8 9">
    <name type="scientific">Qipengyuania qiaonensis</name>
    <dbReference type="NCBI Taxonomy" id="2867240"/>
    <lineage>
        <taxon>Bacteria</taxon>
        <taxon>Pseudomonadati</taxon>
        <taxon>Pseudomonadota</taxon>
        <taxon>Alphaproteobacteria</taxon>
        <taxon>Sphingomonadales</taxon>
        <taxon>Erythrobacteraceae</taxon>
        <taxon>Qipengyuania</taxon>
    </lineage>
</organism>
<evidence type="ECO:0000256" key="6">
    <source>
        <dbReference type="HAMAP-Rule" id="MF_01161"/>
    </source>
</evidence>
<keyword evidence="9" id="KW-1185">Reference proteome</keyword>
<name>A0ABS7JCS2_9SPHN</name>
<keyword evidence="6" id="KW-0963">Cytoplasm</keyword>
<evidence type="ECO:0000256" key="1">
    <source>
        <dbReference type="ARBA" id="ARBA00022598"/>
    </source>
</evidence>
<comment type="similarity">
    <text evidence="6">Belongs to the tRNA(Ile)-lysidine synthase family.</text>
</comment>
<comment type="caution">
    <text evidence="8">The sequence shown here is derived from an EMBL/GenBank/DDBJ whole genome shotgun (WGS) entry which is preliminary data.</text>
</comment>
<dbReference type="Pfam" id="PF01171">
    <property type="entry name" value="ATP_bind_3"/>
    <property type="match status" value="1"/>
</dbReference>
<dbReference type="InterPro" id="IPR012795">
    <property type="entry name" value="tRNA_Ile_lys_synt_N"/>
</dbReference>
<keyword evidence="2 6" id="KW-0819">tRNA processing</keyword>
<evidence type="ECO:0000256" key="4">
    <source>
        <dbReference type="ARBA" id="ARBA00022840"/>
    </source>
</evidence>
<evidence type="ECO:0000256" key="5">
    <source>
        <dbReference type="ARBA" id="ARBA00048539"/>
    </source>
</evidence>